<evidence type="ECO:0000256" key="5">
    <source>
        <dbReference type="ARBA" id="ARBA00022801"/>
    </source>
</evidence>
<dbReference type="EMBL" id="CP020991">
    <property type="protein sequence ID" value="AUO20154.1"/>
    <property type="molecule type" value="Genomic_DNA"/>
</dbReference>
<dbReference type="Gene3D" id="3.20.20.80">
    <property type="entry name" value="Glycosidases"/>
    <property type="match status" value="1"/>
</dbReference>
<dbReference type="Proteomes" id="UP000235589">
    <property type="component" value="Chromosome"/>
</dbReference>
<keyword evidence="5 8" id="KW-0378">Hydrolase</keyword>
<dbReference type="InterPro" id="IPR017853">
    <property type="entry name" value="GH"/>
</dbReference>
<organism evidence="8 9">
    <name type="scientific">Monoglobus pectinilyticus</name>
    <dbReference type="NCBI Taxonomy" id="1981510"/>
    <lineage>
        <taxon>Bacteria</taxon>
        <taxon>Bacillati</taxon>
        <taxon>Bacillota</taxon>
        <taxon>Clostridia</taxon>
        <taxon>Monoglobales</taxon>
        <taxon>Monoglobaceae</taxon>
        <taxon>Monoglobus</taxon>
    </lineage>
</organism>
<dbReference type="GO" id="GO:0046373">
    <property type="term" value="P:L-arabinose metabolic process"/>
    <property type="evidence" value="ECO:0007669"/>
    <property type="project" value="InterPro"/>
</dbReference>
<dbReference type="InterPro" id="IPR008979">
    <property type="entry name" value="Galactose-bd-like_sf"/>
</dbReference>
<evidence type="ECO:0000256" key="6">
    <source>
        <dbReference type="ARBA" id="ARBA00023180"/>
    </source>
</evidence>
<keyword evidence="8" id="KW-0326">Glycosidase</keyword>
<dbReference type="Pfam" id="PF22848">
    <property type="entry name" value="ASD1_dom"/>
    <property type="match status" value="1"/>
</dbReference>
<dbReference type="SMART" id="SM00813">
    <property type="entry name" value="Alpha-L-AF_C"/>
    <property type="match status" value="1"/>
</dbReference>
<evidence type="ECO:0000313" key="9">
    <source>
        <dbReference type="Proteomes" id="UP000235589"/>
    </source>
</evidence>
<dbReference type="Gene3D" id="2.60.120.260">
    <property type="entry name" value="Galactose-binding domain-like"/>
    <property type="match status" value="1"/>
</dbReference>
<dbReference type="InterPro" id="IPR013780">
    <property type="entry name" value="Glyco_hydro_b"/>
</dbReference>
<sequence>MTDNNFKINITSEKGVNIQPNMYGLFFEDINYAADGGIYAEMIENRSFEQIMHNDCDGGTKETYRSPGYAWSAVDGVMHYKTENGLNEINPHYLEFSGRKFKNKAYEGMYVEAGKSYKVSFYAKADTYNGTVSASAVNNGIVAFSGIIAESVTGEWKKYESILTAEVSIRYGDFVISLEDVGTVCFDMISVIPCDAVCGVFRRDLAEMLKEMKPGFLRFPGGCVIEGWDIENRYQWKHTVGPAQERTQNWNRWAVSKRPKYLDYNQTYGLGFYEYFLMCEYLECDPLPVLNVGLSCQYQGKETVPVYAEDSEKDIGVEINGVTYSTEFYQYIQDALDLIEFCNGDESTLWGGLRSSMGHIKPFNLTLLGVGNEQWEADGNQWYERYEEFEKVIHSVYPDIKIISSAGPSPDGDNFDSAWKRIKMNMAENTGFTYAVDEHFYKPGEWFLNNDLRYDGYDRSIKVFAGEYAAKQDGNTLYSAVTEAAFMTGLERNADVVYMASYAPLFCRINYMQWETNMIWFNDMTCYGTPNYYVQSMYMNNSGDYTLKYSITGSNDKNYLSVCYDKNSNDIIVKIANPAERDISVVLDLSSFTETTEFENYAHIEILTGESVGSENSIDNPQNIAPKRSEIILNDNIKIPSLSFAVIRIHILNQYL</sequence>
<evidence type="ECO:0000256" key="3">
    <source>
        <dbReference type="ARBA" id="ARBA00012670"/>
    </source>
</evidence>
<dbReference type="OrthoDB" id="9758333at2"/>
<dbReference type="GO" id="GO:0046556">
    <property type="term" value="F:alpha-L-arabinofuranosidase activity"/>
    <property type="evidence" value="ECO:0007669"/>
    <property type="project" value="UniProtKB-EC"/>
</dbReference>
<dbReference type="InterPro" id="IPR055235">
    <property type="entry name" value="ASD1_cat"/>
</dbReference>
<protein>
    <recommendedName>
        <fullName evidence="3">non-reducing end alpha-L-arabinofuranosidase</fullName>
        <ecNumber evidence="3">3.2.1.55</ecNumber>
    </recommendedName>
</protein>
<evidence type="ECO:0000256" key="1">
    <source>
        <dbReference type="ARBA" id="ARBA00001462"/>
    </source>
</evidence>
<dbReference type="PANTHER" id="PTHR31776">
    <property type="entry name" value="ALPHA-L-ARABINOFURANOSIDASE 1"/>
    <property type="match status" value="1"/>
</dbReference>
<accession>A0A2K9P4H7</accession>
<keyword evidence="4" id="KW-0732">Signal</keyword>
<evidence type="ECO:0000256" key="2">
    <source>
        <dbReference type="ARBA" id="ARBA00007186"/>
    </source>
</evidence>
<dbReference type="AlphaFoldDB" id="A0A2K9P4H7"/>
<evidence type="ECO:0000313" key="8">
    <source>
        <dbReference type="EMBL" id="AUO20154.1"/>
    </source>
</evidence>
<keyword evidence="6" id="KW-0325">Glycoprotein</keyword>
<feature type="domain" description="Alpha-L-arabinofuranosidase C-terminal" evidence="7">
    <location>
        <begin position="466"/>
        <end position="643"/>
    </location>
</feature>
<evidence type="ECO:0000256" key="4">
    <source>
        <dbReference type="ARBA" id="ARBA00022729"/>
    </source>
</evidence>
<reference evidence="8 9" key="1">
    <citation type="submission" date="2017-04" db="EMBL/GenBank/DDBJ databases">
        <title>Monoglobus pectinilyticus 14 draft genome.</title>
        <authorList>
            <person name="Kim C."/>
            <person name="Rosendale D.I."/>
            <person name="Kelly W.J."/>
            <person name="Tannock G.W."/>
            <person name="Patchett M.L."/>
            <person name="Jordens J.Z."/>
        </authorList>
    </citation>
    <scope>NUCLEOTIDE SEQUENCE [LARGE SCALE GENOMIC DNA]</scope>
    <source>
        <strain evidence="8 9">14</strain>
    </source>
</reference>
<dbReference type="KEGG" id="mpec:B9O19_02010"/>
<evidence type="ECO:0000259" key="7">
    <source>
        <dbReference type="SMART" id="SM00813"/>
    </source>
</evidence>
<dbReference type="SUPFAM" id="SSF49785">
    <property type="entry name" value="Galactose-binding domain-like"/>
    <property type="match status" value="1"/>
</dbReference>
<name>A0A2K9P4H7_9FIRM</name>
<dbReference type="InterPro" id="IPR051563">
    <property type="entry name" value="Glycosyl_Hydrolase_51"/>
</dbReference>
<proteinExistence type="inferred from homology"/>
<dbReference type="SUPFAM" id="SSF51445">
    <property type="entry name" value="(Trans)glycosidases"/>
    <property type="match status" value="1"/>
</dbReference>
<dbReference type="Pfam" id="PF06964">
    <property type="entry name" value="Alpha-L-AF_C"/>
    <property type="match status" value="1"/>
</dbReference>
<comment type="similarity">
    <text evidence="2">Belongs to the glycosyl hydrolase 51 family.</text>
</comment>
<comment type="catalytic activity">
    <reaction evidence="1">
        <text>Hydrolysis of terminal non-reducing alpha-L-arabinofuranoside residues in alpha-L-arabinosides.</text>
        <dbReference type="EC" id="3.2.1.55"/>
    </reaction>
</comment>
<gene>
    <name evidence="8" type="ORF">B9O19_02010</name>
</gene>
<dbReference type="GeneID" id="98063386"/>
<dbReference type="PANTHER" id="PTHR31776:SF0">
    <property type="entry name" value="ALPHA-L-ARABINOFURANOSIDASE 1"/>
    <property type="match status" value="1"/>
</dbReference>
<dbReference type="Gene3D" id="2.60.40.1180">
    <property type="entry name" value="Golgi alpha-mannosidase II"/>
    <property type="match status" value="1"/>
</dbReference>
<keyword evidence="9" id="KW-1185">Reference proteome</keyword>
<dbReference type="InterPro" id="IPR010720">
    <property type="entry name" value="Alpha-L-AF_C"/>
</dbReference>
<dbReference type="SUPFAM" id="SSF51011">
    <property type="entry name" value="Glycosyl hydrolase domain"/>
    <property type="match status" value="1"/>
</dbReference>
<dbReference type="EC" id="3.2.1.55" evidence="3"/>
<dbReference type="RefSeq" id="WP_102366291.1">
    <property type="nucleotide sequence ID" value="NZ_CP020991.1"/>
</dbReference>